<protein>
    <submittedName>
        <fullName evidence="2">Uncharacterized protein</fullName>
    </submittedName>
</protein>
<organism evidence="2 3">
    <name type="scientific">Longimycelium tulufanense</name>
    <dbReference type="NCBI Taxonomy" id="907463"/>
    <lineage>
        <taxon>Bacteria</taxon>
        <taxon>Bacillati</taxon>
        <taxon>Actinomycetota</taxon>
        <taxon>Actinomycetes</taxon>
        <taxon>Pseudonocardiales</taxon>
        <taxon>Pseudonocardiaceae</taxon>
        <taxon>Longimycelium</taxon>
    </lineage>
</organism>
<reference evidence="2" key="2">
    <citation type="submission" date="2020-09" db="EMBL/GenBank/DDBJ databases">
        <authorList>
            <person name="Sun Q."/>
            <person name="Zhou Y."/>
        </authorList>
    </citation>
    <scope>NUCLEOTIDE SEQUENCE</scope>
    <source>
        <strain evidence="2">CGMCC 4.5737</strain>
    </source>
</reference>
<evidence type="ECO:0000256" key="1">
    <source>
        <dbReference type="SAM" id="MobiDB-lite"/>
    </source>
</evidence>
<dbReference type="Proteomes" id="UP000637578">
    <property type="component" value="Unassembled WGS sequence"/>
</dbReference>
<evidence type="ECO:0000313" key="2">
    <source>
        <dbReference type="EMBL" id="GGM70962.1"/>
    </source>
</evidence>
<comment type="caution">
    <text evidence="2">The sequence shown here is derived from an EMBL/GenBank/DDBJ whole genome shotgun (WGS) entry which is preliminary data.</text>
</comment>
<keyword evidence="3" id="KW-1185">Reference proteome</keyword>
<accession>A0A8J3FXT3</accession>
<gene>
    <name evidence="2" type="ORF">GCM10012275_46760</name>
</gene>
<proteinExistence type="predicted"/>
<feature type="region of interest" description="Disordered" evidence="1">
    <location>
        <begin position="20"/>
        <end position="58"/>
    </location>
</feature>
<sequence>MAELLAEGWDVIISSRHRVEITPASEQPEPSRPGAAARSALPPPGHWPTRESSRRTSRWVRADWTEPDLFASAVADALDGPAHLLVAWVHEPYRTAVLRAVAPLLDAATPVVEVYSSFAATPATGLPDPALTDHPTHRVVLGFVHTGSNRVPTHQEISAGVLAVIRRALGGEPPRVHEIGRPQP</sequence>
<dbReference type="EMBL" id="BMMK01000026">
    <property type="protein sequence ID" value="GGM70962.1"/>
    <property type="molecule type" value="Genomic_DNA"/>
</dbReference>
<reference evidence="2" key="1">
    <citation type="journal article" date="2014" name="Int. J. Syst. Evol. Microbiol.">
        <title>Complete genome sequence of Corynebacterium casei LMG S-19264T (=DSM 44701T), isolated from a smear-ripened cheese.</title>
        <authorList>
            <consortium name="US DOE Joint Genome Institute (JGI-PGF)"/>
            <person name="Walter F."/>
            <person name="Albersmeier A."/>
            <person name="Kalinowski J."/>
            <person name="Ruckert C."/>
        </authorList>
    </citation>
    <scope>NUCLEOTIDE SEQUENCE</scope>
    <source>
        <strain evidence="2">CGMCC 4.5737</strain>
    </source>
</reference>
<evidence type="ECO:0000313" key="3">
    <source>
        <dbReference type="Proteomes" id="UP000637578"/>
    </source>
</evidence>
<dbReference type="AlphaFoldDB" id="A0A8J3FXT3"/>
<name>A0A8J3FXT3_9PSEU</name>
<feature type="compositionally biased region" description="Basic and acidic residues" evidence="1">
    <location>
        <begin position="48"/>
        <end position="58"/>
    </location>
</feature>